<dbReference type="InterPro" id="IPR011322">
    <property type="entry name" value="N-reg_PII-like_a/b"/>
</dbReference>
<protein>
    <recommendedName>
        <fullName evidence="4">Cytochrome C biogenesis protein CcdA</fullName>
    </recommendedName>
</protein>
<dbReference type="Proteomes" id="UP000179051">
    <property type="component" value="Unassembled WGS sequence"/>
</dbReference>
<evidence type="ECO:0000256" key="1">
    <source>
        <dbReference type="ARBA" id="ARBA00010169"/>
    </source>
</evidence>
<name>A0A1F5K6W1_9BACT</name>
<evidence type="ECO:0000313" key="3">
    <source>
        <dbReference type="Proteomes" id="UP000179051"/>
    </source>
</evidence>
<dbReference type="InterPro" id="IPR004323">
    <property type="entry name" value="Ion_tolerance_CutA"/>
</dbReference>
<dbReference type="PANTHER" id="PTHR23419">
    <property type="entry name" value="DIVALENT CATION TOLERANCE CUTA-RELATED"/>
    <property type="match status" value="1"/>
</dbReference>
<dbReference type="SUPFAM" id="SSF54913">
    <property type="entry name" value="GlnB-like"/>
    <property type="match status" value="1"/>
</dbReference>
<dbReference type="EMBL" id="MFDF01000001">
    <property type="protein sequence ID" value="OGE36706.1"/>
    <property type="molecule type" value="Genomic_DNA"/>
</dbReference>
<accession>A0A1F5K6W1</accession>
<dbReference type="InterPro" id="IPR015867">
    <property type="entry name" value="N-reg_PII/ATP_PRibTrfase_C"/>
</dbReference>
<gene>
    <name evidence="2" type="ORF">A3E66_02125</name>
</gene>
<comment type="caution">
    <text evidence="2">The sequence shown here is derived from an EMBL/GenBank/DDBJ whole genome shotgun (WGS) entry which is preliminary data.</text>
</comment>
<comment type="similarity">
    <text evidence="1">Belongs to the CutA family.</text>
</comment>
<evidence type="ECO:0000313" key="2">
    <source>
        <dbReference type="EMBL" id="OGE36706.1"/>
    </source>
</evidence>
<evidence type="ECO:0008006" key="4">
    <source>
        <dbReference type="Google" id="ProtNLM"/>
    </source>
</evidence>
<proteinExistence type="inferred from homology"/>
<dbReference type="GO" id="GO:0010038">
    <property type="term" value="P:response to metal ion"/>
    <property type="evidence" value="ECO:0007669"/>
    <property type="project" value="InterPro"/>
</dbReference>
<dbReference type="Pfam" id="PF03091">
    <property type="entry name" value="CutA1"/>
    <property type="match status" value="1"/>
</dbReference>
<dbReference type="AlphaFoldDB" id="A0A1F5K6W1"/>
<organism evidence="2 3">
    <name type="scientific">Candidatus Daviesbacteria bacterium RIFCSPHIGHO2_12_FULL_37_16</name>
    <dbReference type="NCBI Taxonomy" id="1797778"/>
    <lineage>
        <taxon>Bacteria</taxon>
        <taxon>Candidatus Daviesiibacteriota</taxon>
    </lineage>
</organism>
<sequence length="117" mass="12767">MSDVGESNNEFQYCIVLTTCASADELETLVSVLLEGKLAACIQSLDINSSYMWKGQRETESEKLILIKTRRELYPAVEAALLGAHSYETPEIICVPVSAGSIGYLNWVNEMTSVSAG</sequence>
<dbReference type="GO" id="GO:0005507">
    <property type="term" value="F:copper ion binding"/>
    <property type="evidence" value="ECO:0007669"/>
    <property type="project" value="TreeGrafter"/>
</dbReference>
<dbReference type="PANTHER" id="PTHR23419:SF8">
    <property type="entry name" value="FI09726P"/>
    <property type="match status" value="1"/>
</dbReference>
<reference evidence="2 3" key="1">
    <citation type="journal article" date="2016" name="Nat. Commun.">
        <title>Thousands of microbial genomes shed light on interconnected biogeochemical processes in an aquifer system.</title>
        <authorList>
            <person name="Anantharaman K."/>
            <person name="Brown C.T."/>
            <person name="Hug L.A."/>
            <person name="Sharon I."/>
            <person name="Castelle C.J."/>
            <person name="Probst A.J."/>
            <person name="Thomas B.C."/>
            <person name="Singh A."/>
            <person name="Wilkins M.J."/>
            <person name="Karaoz U."/>
            <person name="Brodie E.L."/>
            <person name="Williams K.H."/>
            <person name="Hubbard S.S."/>
            <person name="Banfield J.F."/>
        </authorList>
    </citation>
    <scope>NUCLEOTIDE SEQUENCE [LARGE SCALE GENOMIC DNA]</scope>
</reference>
<dbReference type="Gene3D" id="3.30.70.120">
    <property type="match status" value="1"/>
</dbReference>